<accession>A0ABQ8KG33</accession>
<dbReference type="RefSeq" id="XP_047778980.1">
    <property type="nucleotide sequence ID" value="XM_047919441.1"/>
</dbReference>
<evidence type="ECO:0008006" key="4">
    <source>
        <dbReference type="Google" id="ProtNLM"/>
    </source>
</evidence>
<reference evidence="2 3" key="1">
    <citation type="journal article" date="2021" name="Environ. Microbiol.">
        <title>Gene family expansions and transcriptome signatures uncover fungal adaptations to wood decay.</title>
        <authorList>
            <person name="Hage H."/>
            <person name="Miyauchi S."/>
            <person name="Viragh M."/>
            <person name="Drula E."/>
            <person name="Min B."/>
            <person name="Chaduli D."/>
            <person name="Navarro D."/>
            <person name="Favel A."/>
            <person name="Norest M."/>
            <person name="Lesage-Meessen L."/>
            <person name="Balint B."/>
            <person name="Merenyi Z."/>
            <person name="de Eugenio L."/>
            <person name="Morin E."/>
            <person name="Martinez A.T."/>
            <person name="Baldrian P."/>
            <person name="Stursova M."/>
            <person name="Martinez M.J."/>
            <person name="Novotny C."/>
            <person name="Magnuson J.K."/>
            <person name="Spatafora J.W."/>
            <person name="Maurice S."/>
            <person name="Pangilinan J."/>
            <person name="Andreopoulos W."/>
            <person name="LaButti K."/>
            <person name="Hundley H."/>
            <person name="Na H."/>
            <person name="Kuo A."/>
            <person name="Barry K."/>
            <person name="Lipzen A."/>
            <person name="Henrissat B."/>
            <person name="Riley R."/>
            <person name="Ahrendt S."/>
            <person name="Nagy L.G."/>
            <person name="Grigoriev I.V."/>
            <person name="Martin F."/>
            <person name="Rosso M.N."/>
        </authorList>
    </citation>
    <scope>NUCLEOTIDE SEQUENCE [LARGE SCALE GENOMIC DNA]</scope>
    <source>
        <strain evidence="2 3">CIRM-BRFM 1785</strain>
    </source>
</reference>
<proteinExistence type="predicted"/>
<organism evidence="2 3">
    <name type="scientific">Rhodofomes roseus</name>
    <dbReference type="NCBI Taxonomy" id="34475"/>
    <lineage>
        <taxon>Eukaryota</taxon>
        <taxon>Fungi</taxon>
        <taxon>Dikarya</taxon>
        <taxon>Basidiomycota</taxon>
        <taxon>Agaricomycotina</taxon>
        <taxon>Agaricomycetes</taxon>
        <taxon>Polyporales</taxon>
        <taxon>Rhodofomes</taxon>
    </lineage>
</organism>
<evidence type="ECO:0000313" key="2">
    <source>
        <dbReference type="EMBL" id="KAH9836742.1"/>
    </source>
</evidence>
<keyword evidence="1" id="KW-0732">Signal</keyword>
<evidence type="ECO:0000256" key="1">
    <source>
        <dbReference type="SAM" id="SignalP"/>
    </source>
</evidence>
<dbReference type="EMBL" id="JADCUA010000010">
    <property type="protein sequence ID" value="KAH9836742.1"/>
    <property type="molecule type" value="Genomic_DNA"/>
</dbReference>
<dbReference type="Proteomes" id="UP000814176">
    <property type="component" value="Unassembled WGS sequence"/>
</dbReference>
<gene>
    <name evidence="2" type="ORF">C8Q71DRAFT_57177</name>
</gene>
<name>A0ABQ8KG33_9APHY</name>
<sequence length="191" mass="20707">MACTCCFLLSCPSSGSSSWCRTGPKHAQAYCRLPSLCCTLTRRTGTLLGSCERSLSLATVDSIIIAIHDHIVFHQYPSEPAFLPLVQPAHTPTMVEHSTWPRPRSPTSSLHHLDPAPFPLGCHTIGIATSRTGLTPMDIFNTTSEPEHRRSKPRYQSTSRSRCLSCVGHAANLGVFMQPLDASATTTAAFA</sequence>
<feature type="signal peptide" evidence="1">
    <location>
        <begin position="1"/>
        <end position="17"/>
    </location>
</feature>
<comment type="caution">
    <text evidence="2">The sequence shown here is derived from an EMBL/GenBank/DDBJ whole genome shotgun (WGS) entry which is preliminary data.</text>
</comment>
<protein>
    <recommendedName>
        <fullName evidence="4">Secreted protein</fullName>
    </recommendedName>
</protein>
<dbReference type="GeneID" id="72000173"/>
<feature type="chain" id="PRO_5046064696" description="Secreted protein" evidence="1">
    <location>
        <begin position="18"/>
        <end position="191"/>
    </location>
</feature>
<keyword evidence="3" id="KW-1185">Reference proteome</keyword>
<evidence type="ECO:0000313" key="3">
    <source>
        <dbReference type="Proteomes" id="UP000814176"/>
    </source>
</evidence>